<feature type="region of interest" description="Disordered" evidence="51">
    <location>
        <begin position="2877"/>
        <end position="2914"/>
    </location>
</feature>
<dbReference type="FunFam" id="1.10.8.60:FF:000001">
    <property type="entry name" value="ATP-dependent zinc metalloprotease FtsH"/>
    <property type="match status" value="1"/>
</dbReference>
<comment type="caution">
    <text evidence="55">The sequence shown here is derived from an EMBL/GenBank/DDBJ whole genome shotgun (WGS) entry which is preliminary data.</text>
</comment>
<keyword evidence="23" id="KW-0677">Repeat</keyword>
<dbReference type="SUPFAM" id="SSF52335">
    <property type="entry name" value="Methylglyoxal synthase-like"/>
    <property type="match status" value="1"/>
</dbReference>
<dbReference type="NCBIfam" id="NF001263">
    <property type="entry name" value="PRK00226.1-4"/>
    <property type="match status" value="1"/>
</dbReference>
<keyword evidence="36" id="KW-0804">Transcription</keyword>
<dbReference type="InterPro" id="IPR015507">
    <property type="entry name" value="rRNA-MeTfrase_E"/>
</dbReference>
<dbReference type="EC" id="6.3.4.16" evidence="41"/>
<keyword evidence="29" id="KW-0809">Transit peptide</keyword>
<evidence type="ECO:0000256" key="49">
    <source>
        <dbReference type="ARBA" id="ARBA00070124"/>
    </source>
</evidence>
<dbReference type="InterPro" id="IPR029063">
    <property type="entry name" value="SAM-dependent_MTases_sf"/>
</dbReference>
<dbReference type="FunFam" id="3.30.470.20:FF:000013">
    <property type="entry name" value="Carbamoyl-phosphate synthase large chain"/>
    <property type="match status" value="1"/>
</dbReference>
<evidence type="ECO:0000256" key="27">
    <source>
        <dbReference type="ARBA" id="ARBA00022840"/>
    </source>
</evidence>
<dbReference type="GO" id="GO:0070063">
    <property type="term" value="F:RNA polymerase binding"/>
    <property type="evidence" value="ECO:0007669"/>
    <property type="project" value="InterPro"/>
</dbReference>
<evidence type="ECO:0000256" key="24">
    <source>
        <dbReference type="ARBA" id="ARBA00022741"/>
    </source>
</evidence>
<dbReference type="GO" id="GO:0044205">
    <property type="term" value="P:'de novo' UMP biosynthetic process"/>
    <property type="evidence" value="ECO:0007669"/>
    <property type="project" value="UniProtKB-UniPathway"/>
</dbReference>
<keyword evidence="24 50" id="KW-0547">Nucleotide-binding</keyword>
<dbReference type="NCBIfam" id="NF001264">
    <property type="entry name" value="PRK00226.1-5"/>
    <property type="match status" value="1"/>
</dbReference>
<evidence type="ECO:0000256" key="1">
    <source>
        <dbReference type="ARBA" id="ARBA00000198"/>
    </source>
</evidence>
<dbReference type="InterPro" id="IPR011005">
    <property type="entry name" value="Dihydropteroate_synth-like_sf"/>
</dbReference>
<evidence type="ECO:0000256" key="35">
    <source>
        <dbReference type="ARBA" id="ARBA00023136"/>
    </source>
</evidence>
<evidence type="ECO:0000256" key="20">
    <source>
        <dbReference type="ARBA" id="ARBA00022670"/>
    </source>
</evidence>
<dbReference type="PROSITE" id="PS00867">
    <property type="entry name" value="CPSASE_2"/>
    <property type="match status" value="2"/>
</dbReference>
<dbReference type="InterPro" id="IPR006359">
    <property type="entry name" value="Tscrpt_elong_fac_GreA"/>
</dbReference>
<dbReference type="SUPFAM" id="SSF140990">
    <property type="entry name" value="FtsH protease domain-like"/>
    <property type="match status" value="1"/>
</dbReference>
<dbReference type="Pfam" id="PF02786">
    <property type="entry name" value="CPSase_L_D2"/>
    <property type="match status" value="2"/>
</dbReference>
<dbReference type="SMART" id="SM01096">
    <property type="entry name" value="CPSase_L_D3"/>
    <property type="match status" value="1"/>
</dbReference>
<dbReference type="PROSITE" id="PS50975">
    <property type="entry name" value="ATP_GRASP"/>
    <property type="match status" value="2"/>
</dbReference>
<evidence type="ECO:0000256" key="4">
    <source>
        <dbReference type="ARBA" id="ARBA00001947"/>
    </source>
</evidence>
<dbReference type="InterPro" id="IPR033937">
    <property type="entry name" value="MGS_CPS_CarB"/>
</dbReference>
<dbReference type="InterPro" id="IPR036805">
    <property type="entry name" value="Tscrpt_elong_fac_GreA/B_N_sf"/>
</dbReference>
<evidence type="ECO:0000256" key="8">
    <source>
        <dbReference type="ARBA" id="ARBA00009799"/>
    </source>
</evidence>
<dbReference type="SUPFAM" id="SSF46557">
    <property type="entry name" value="GreA transcript cleavage protein, N-terminal domain"/>
    <property type="match status" value="1"/>
</dbReference>
<comment type="subcellular location">
    <subcellularLocation>
        <location evidence="5">Plastid</location>
        <location evidence="5">Chloroplast membrane</location>
        <topology evidence="5">Multi-pass membrane protein</topology>
    </subcellularLocation>
</comment>
<dbReference type="InterPro" id="IPR000489">
    <property type="entry name" value="Pterin-binding_dom"/>
</dbReference>
<dbReference type="Gene3D" id="3.10.50.30">
    <property type="entry name" value="Transcription elongation factor, GreA/GreB, C-terminal domain"/>
    <property type="match status" value="1"/>
</dbReference>
<keyword evidence="17" id="KW-0055">Arginine biosynthesis</keyword>
<dbReference type="CDD" id="cd01424">
    <property type="entry name" value="MGS_CPS_II"/>
    <property type="match status" value="1"/>
</dbReference>
<dbReference type="Pfam" id="PF25596">
    <property type="entry name" value="CPSase_L_D1"/>
    <property type="match status" value="2"/>
</dbReference>
<dbReference type="HAMAP" id="MF_01547">
    <property type="entry name" value="RNA_methyltr_E"/>
    <property type="match status" value="1"/>
</dbReference>
<keyword evidence="37" id="KW-0464">Manganese</keyword>
<evidence type="ECO:0000256" key="18">
    <source>
        <dbReference type="ARBA" id="ARBA00022598"/>
    </source>
</evidence>
<dbReference type="FunFam" id="3.40.50.20:FF:000001">
    <property type="entry name" value="Carbamoyl-phosphate synthase large chain"/>
    <property type="match status" value="1"/>
</dbReference>
<dbReference type="Gene3D" id="3.40.50.150">
    <property type="entry name" value="Vaccinia Virus protein VP39"/>
    <property type="match status" value="1"/>
</dbReference>
<dbReference type="Gene3D" id="3.30.720.210">
    <property type="match status" value="1"/>
</dbReference>
<dbReference type="Pfam" id="PF01728">
    <property type="entry name" value="FtsJ"/>
    <property type="match status" value="1"/>
</dbReference>
<evidence type="ECO:0000256" key="25">
    <source>
        <dbReference type="ARBA" id="ARBA00022801"/>
    </source>
</evidence>
<dbReference type="InterPro" id="IPR016185">
    <property type="entry name" value="PreATP-grasp_dom_sf"/>
</dbReference>
<dbReference type="GO" id="GO:0033645">
    <property type="term" value="C:host cell endomembrane system"/>
    <property type="evidence" value="ECO:0007669"/>
    <property type="project" value="UniProtKB-SubCell"/>
</dbReference>
<dbReference type="Pfam" id="PF06480">
    <property type="entry name" value="FtsH_ext"/>
    <property type="match status" value="1"/>
</dbReference>
<evidence type="ECO:0000256" key="50">
    <source>
        <dbReference type="PROSITE-ProRule" id="PRU00409"/>
    </source>
</evidence>
<dbReference type="GO" id="GO:0000287">
    <property type="term" value="F:magnesium ion binding"/>
    <property type="evidence" value="ECO:0007669"/>
    <property type="project" value="InterPro"/>
</dbReference>
<keyword evidence="31" id="KW-1133">Transmembrane helix</keyword>
<name>A0A699GEZ9_TANCI</name>
<dbReference type="GO" id="GO:0005524">
    <property type="term" value="F:ATP binding"/>
    <property type="evidence" value="ECO:0007669"/>
    <property type="project" value="UniProtKB-UniRule"/>
</dbReference>
<dbReference type="Gene3D" id="3.30.470.20">
    <property type="entry name" value="ATP-grasp fold, B domain"/>
    <property type="match status" value="2"/>
</dbReference>
<keyword evidence="38" id="KW-0413">Isomerase</keyword>
<dbReference type="NCBIfam" id="TIGR01241">
    <property type="entry name" value="FtsH_fam"/>
    <property type="match status" value="1"/>
</dbReference>
<evidence type="ECO:0000256" key="32">
    <source>
        <dbReference type="ARBA" id="ARBA00023015"/>
    </source>
</evidence>
<evidence type="ECO:0000256" key="34">
    <source>
        <dbReference type="ARBA" id="ARBA00023125"/>
    </source>
</evidence>
<keyword evidence="21" id="KW-0812">Transmembrane</keyword>
<evidence type="ECO:0000256" key="16">
    <source>
        <dbReference type="ARBA" id="ARBA00022553"/>
    </source>
</evidence>
<evidence type="ECO:0000256" key="47">
    <source>
        <dbReference type="ARBA" id="ARBA00049409"/>
    </source>
</evidence>
<dbReference type="InterPro" id="IPR011546">
    <property type="entry name" value="Pept_M41_FtsH_extracell"/>
</dbReference>
<dbReference type="GO" id="GO:0006541">
    <property type="term" value="P:glutamine metabolic process"/>
    <property type="evidence" value="ECO:0007669"/>
    <property type="project" value="TreeGrafter"/>
</dbReference>
<evidence type="ECO:0000256" key="37">
    <source>
        <dbReference type="ARBA" id="ARBA00023211"/>
    </source>
</evidence>
<dbReference type="GO" id="GO:0004088">
    <property type="term" value="F:carbamoyl-phosphate synthase (glutamine-hydrolyzing) activity"/>
    <property type="evidence" value="ECO:0007669"/>
    <property type="project" value="UniProtKB-EC"/>
</dbReference>
<dbReference type="InterPro" id="IPR005844">
    <property type="entry name" value="A-D-PHexomutase_a/b/a-I"/>
</dbReference>
<dbReference type="GO" id="GO:0008270">
    <property type="term" value="F:zinc ion binding"/>
    <property type="evidence" value="ECO:0007669"/>
    <property type="project" value="InterPro"/>
</dbReference>
<dbReference type="NCBIfam" id="TIGR01462">
    <property type="entry name" value="greA"/>
    <property type="match status" value="1"/>
</dbReference>
<comment type="similarity">
    <text evidence="11">In the N-terminal section; belongs to the AAA ATPase family.</text>
</comment>
<evidence type="ECO:0000256" key="10">
    <source>
        <dbReference type="ARBA" id="ARBA00010231"/>
    </source>
</evidence>
<dbReference type="InterPro" id="IPR041569">
    <property type="entry name" value="AAA_lid_3"/>
</dbReference>
<dbReference type="PROSITE" id="PS00793">
    <property type="entry name" value="DHPS_2"/>
    <property type="match status" value="1"/>
</dbReference>
<dbReference type="GO" id="GO:0003848">
    <property type="term" value="F:2-amino-4-hydroxy-6-hydroxymethyldihydropteridine diphosphokinase activity"/>
    <property type="evidence" value="ECO:0007669"/>
    <property type="project" value="UniProtKB-EC"/>
</dbReference>
<comment type="catalytic activity">
    <reaction evidence="1">
        <text>6-hydroxymethyl-7,8-dihydropterin + ATP = (7,8-dihydropterin-6-yl)methyl diphosphate + AMP + H(+)</text>
        <dbReference type="Rhea" id="RHEA:11412"/>
        <dbReference type="ChEBI" id="CHEBI:15378"/>
        <dbReference type="ChEBI" id="CHEBI:30616"/>
        <dbReference type="ChEBI" id="CHEBI:44841"/>
        <dbReference type="ChEBI" id="CHEBI:72950"/>
        <dbReference type="ChEBI" id="CHEBI:456215"/>
        <dbReference type="EC" id="2.7.6.3"/>
    </reaction>
</comment>
<dbReference type="PROSITE" id="PS00792">
    <property type="entry name" value="DHPS_1"/>
    <property type="match status" value="1"/>
</dbReference>
<feature type="domain" description="ATP-grasp" evidence="53">
    <location>
        <begin position="74"/>
        <end position="269"/>
    </location>
</feature>
<keyword evidence="27 50" id="KW-0067">ATP-binding</keyword>
<evidence type="ECO:0000256" key="22">
    <source>
        <dbReference type="ARBA" id="ARBA00022723"/>
    </source>
</evidence>
<dbReference type="Pfam" id="PF02878">
    <property type="entry name" value="PGM_PMM_I"/>
    <property type="match status" value="1"/>
</dbReference>
<evidence type="ECO:0000256" key="2">
    <source>
        <dbReference type="ARBA" id="ARBA00001936"/>
    </source>
</evidence>
<dbReference type="Pfam" id="PF03449">
    <property type="entry name" value="GreA_GreB_N"/>
    <property type="match status" value="1"/>
</dbReference>
<evidence type="ECO:0000256" key="15">
    <source>
        <dbReference type="ARBA" id="ARBA00022526"/>
    </source>
</evidence>
<evidence type="ECO:0000256" key="33">
    <source>
        <dbReference type="ARBA" id="ARBA00023049"/>
    </source>
</evidence>
<dbReference type="SUPFAM" id="SSF53335">
    <property type="entry name" value="S-adenosyl-L-methionine-dependent methyltransferases"/>
    <property type="match status" value="1"/>
</dbReference>
<evidence type="ECO:0000256" key="48">
    <source>
        <dbReference type="ARBA" id="ARBA00053661"/>
    </source>
</evidence>
<keyword evidence="34" id="KW-0238">DNA-binding</keyword>
<dbReference type="InterPro" id="IPR003959">
    <property type="entry name" value="ATPase_AAA_core"/>
</dbReference>
<dbReference type="PROSITE" id="PS00710">
    <property type="entry name" value="PGM_PMM"/>
    <property type="match status" value="1"/>
</dbReference>
<keyword evidence="25" id="KW-0378">Hydrolase</keyword>
<proteinExistence type="inferred from homology"/>
<dbReference type="HAMAP" id="MF_00105">
    <property type="entry name" value="GreA_GreB"/>
    <property type="match status" value="1"/>
</dbReference>
<dbReference type="EC" id="6.3.5.5" evidence="13"/>
<dbReference type="Gene3D" id="3.40.50.300">
    <property type="entry name" value="P-loop containing nucleotide triphosphate hydrolases"/>
    <property type="match status" value="1"/>
</dbReference>
<comment type="similarity">
    <text evidence="8">Belongs to the CarB family.</text>
</comment>
<dbReference type="SUPFAM" id="SSF56059">
    <property type="entry name" value="Glutathione synthetase ATP-binding domain-like"/>
    <property type="match status" value="2"/>
</dbReference>
<dbReference type="InterPro" id="IPR005845">
    <property type="entry name" value="A-D-PHexomutase_a/b/a-II"/>
</dbReference>
<dbReference type="Pfam" id="PF02787">
    <property type="entry name" value="CPSase_L_D3"/>
    <property type="match status" value="1"/>
</dbReference>
<comment type="pathway">
    <text evidence="6">Amino-acid biosynthesis; L-arginine biosynthesis; carbamoyl phosphate from bicarbonate: step 1/1.</text>
</comment>
<comment type="cofactor">
    <cofactor evidence="2">
        <name>Mn(2+)</name>
        <dbReference type="ChEBI" id="CHEBI:29035"/>
    </cofactor>
</comment>
<evidence type="ECO:0000256" key="17">
    <source>
        <dbReference type="ARBA" id="ARBA00022571"/>
    </source>
</evidence>
<dbReference type="Pfam" id="PF01272">
    <property type="entry name" value="GreA_GreB"/>
    <property type="match status" value="1"/>
</dbReference>
<dbReference type="InterPro" id="IPR036897">
    <property type="entry name" value="CarbamoylP_synth_lsu_oligo_sf"/>
</dbReference>
<evidence type="ECO:0000256" key="31">
    <source>
        <dbReference type="ARBA" id="ARBA00022989"/>
    </source>
</evidence>
<keyword evidence="15" id="KW-0313">Glucose metabolism</keyword>
<dbReference type="SMART" id="SM00851">
    <property type="entry name" value="MGS"/>
    <property type="match status" value="1"/>
</dbReference>
<dbReference type="NCBIfam" id="NF001261">
    <property type="entry name" value="PRK00226.1-2"/>
    <property type="match status" value="1"/>
</dbReference>
<keyword evidence="35" id="KW-0472">Membrane</keyword>
<dbReference type="Pfam" id="PF00004">
    <property type="entry name" value="AAA"/>
    <property type="match status" value="1"/>
</dbReference>
<feature type="region of interest" description="Disordered" evidence="51">
    <location>
        <begin position="2775"/>
        <end position="2827"/>
    </location>
</feature>
<dbReference type="FunFam" id="3.40.50.300:FF:000001">
    <property type="entry name" value="ATP-dependent zinc metalloprotease FtsH"/>
    <property type="match status" value="1"/>
</dbReference>
<evidence type="ECO:0000256" key="46">
    <source>
        <dbReference type="ARBA" id="ARBA00049318"/>
    </source>
</evidence>
<keyword evidence="33" id="KW-0482">Metalloprotease</keyword>
<feature type="compositionally biased region" description="Basic and acidic residues" evidence="51">
    <location>
        <begin position="2893"/>
        <end position="2908"/>
    </location>
</feature>
<dbReference type="InterPro" id="IPR028624">
    <property type="entry name" value="Tscrpt_elong_fac_GreA/B"/>
</dbReference>
<dbReference type="InterPro" id="IPR000642">
    <property type="entry name" value="Peptidase_M41"/>
</dbReference>
<evidence type="ECO:0000256" key="40">
    <source>
        <dbReference type="ARBA" id="ARBA00030776"/>
    </source>
</evidence>
<dbReference type="SUPFAM" id="SSF51717">
    <property type="entry name" value="Dihydropteroate synthetase-like"/>
    <property type="match status" value="1"/>
</dbReference>
<feature type="compositionally biased region" description="Basic residues" evidence="51">
    <location>
        <begin position="2450"/>
        <end position="2467"/>
    </location>
</feature>
<evidence type="ECO:0000256" key="30">
    <source>
        <dbReference type="ARBA" id="ARBA00022975"/>
    </source>
</evidence>
<evidence type="ECO:0000256" key="51">
    <source>
        <dbReference type="SAM" id="MobiDB-lite"/>
    </source>
</evidence>
<evidence type="ECO:0000256" key="12">
    <source>
        <dbReference type="ARBA" id="ARBA00011245"/>
    </source>
</evidence>
<keyword evidence="16" id="KW-0597">Phosphoprotein</keyword>
<evidence type="ECO:0000256" key="28">
    <source>
        <dbReference type="ARBA" id="ARBA00022842"/>
    </source>
</evidence>
<keyword evidence="28" id="KW-0460">Magnesium</keyword>
<dbReference type="SMART" id="SM00382">
    <property type="entry name" value="AAA"/>
    <property type="match status" value="1"/>
</dbReference>
<dbReference type="InterPro" id="IPR005936">
    <property type="entry name" value="FtsH"/>
</dbReference>
<dbReference type="Gene3D" id="1.10.1030.10">
    <property type="entry name" value="Carbamoyl-phosphate synthetase, large subunit oligomerisation domain"/>
    <property type="match status" value="1"/>
</dbReference>
<dbReference type="GO" id="GO:0004156">
    <property type="term" value="F:dihydropteroate synthase activity"/>
    <property type="evidence" value="ECO:0007669"/>
    <property type="project" value="InterPro"/>
</dbReference>
<evidence type="ECO:0000256" key="26">
    <source>
        <dbReference type="ARBA" id="ARBA00022833"/>
    </source>
</evidence>
<dbReference type="FunFam" id="3.40.120.10:FF:000003">
    <property type="entry name" value="Phosphoglucosamine mutase"/>
    <property type="match status" value="1"/>
</dbReference>
<dbReference type="InterPro" id="IPR005483">
    <property type="entry name" value="CPSase_dom"/>
</dbReference>
<dbReference type="GO" id="GO:0006508">
    <property type="term" value="P:proteolysis"/>
    <property type="evidence" value="ECO:0007669"/>
    <property type="project" value="UniProtKB-KW"/>
</dbReference>
<comment type="catalytic activity">
    <reaction evidence="45">
        <text>hydrogencarbonate + NH4(+) + 2 ATP = carbamoyl phosphate + 2 ADP + phosphate + 2 H(+)</text>
        <dbReference type="Rhea" id="RHEA:18029"/>
        <dbReference type="ChEBI" id="CHEBI:15378"/>
        <dbReference type="ChEBI" id="CHEBI:17544"/>
        <dbReference type="ChEBI" id="CHEBI:28938"/>
        <dbReference type="ChEBI" id="CHEBI:30616"/>
        <dbReference type="ChEBI" id="CHEBI:43474"/>
        <dbReference type="ChEBI" id="CHEBI:58228"/>
        <dbReference type="ChEBI" id="CHEBI:456216"/>
        <dbReference type="EC" id="6.3.4.16"/>
    </reaction>
</comment>
<reference evidence="55" key="1">
    <citation type="journal article" date="2019" name="Sci. Rep.">
        <title>Draft genome of Tanacetum cinerariifolium, the natural source of mosquito coil.</title>
        <authorList>
            <person name="Yamashiro T."/>
            <person name="Shiraishi A."/>
            <person name="Satake H."/>
            <person name="Nakayama K."/>
        </authorList>
    </citation>
    <scope>NUCLEOTIDE SEQUENCE</scope>
</reference>
<dbReference type="InterPro" id="IPR002877">
    <property type="entry name" value="RNA_MeTrfase_FtsJ_dom"/>
</dbReference>
<dbReference type="GO" id="GO:0001510">
    <property type="term" value="P:RNA methylation"/>
    <property type="evidence" value="ECO:0007669"/>
    <property type="project" value="InterPro"/>
</dbReference>
<sequence>MADVTYIEPITWQIVEKIIAKEKPDAILPTMGGQTALNCALDLHRHGILDKYKVELIGATPEAIDKAEDRSKFKDAMTKIGLGSARSGVAHSLDEAWAVQRDVGFPTIIRPSFTMGGSGGGIAYNEEEFEAICKRGLEASPTNELLIEESLLGWKEYEMEVVRDKADNCIIICSIENLDPMGVHTGDSITVAPAQTLTDKEYQIMRNASLAVLREIGVDTGGSNVQFSINPADGRMIVIEMNPRVSRSSALASKATGFPIAKVAAKLAVGFTLDELRNEITGGATPASFEPSIDYVVTKIPRFTFEKFPTADHHLTTQMKSVGEVMAIGRTFQESFQKALRGLEVGVDGLNEKTKDREKIEEELGEPGPERIWYVGDAFAQGFTLDEVHNLTRIDPWFLIQIKEIVDIELWLDTQKLELLDKPTLYKLKQKGFSDRRLAFLLQTDAKAVRARRHELAIRPVYKRVDTCAAEFATNTAYMYSTYDEECESNPTDKKKIMVLGGGPNRIGQGIEFDYCCVHAALAMREDGYETIMVNCNPETVSTDYDTSDRLYFESLTLEDVLEIVELEKPVGVIVQYGGQTPLKLALDLEANGVPIVGTSPDMIDAAEDRERFQQLLHKLDLRQPPNRTARTEADALALAQEIGYPLVVRPSYVLGGRAMEIVHEQRDLERYMREAVKVSHDSPVLLDRFLNDAIECDVDCISDGVTTFIGGVMEHIEQAGVHSGDSACSLPPYSLAQDTIDELKRQTALMAKGLNVVGLMNVQFAIQKQEVDGVAQDVVYVLEVNPRASRTVPFVSKATGLQLAKIAARCMVGQTLAEQGVTEEVVPPYYSVKEAVFPFVKFPGVDTILGPEMKSTGEVMGVGKTFGEAFVKSQLGAGVKLPKTGKVFLSVKSSDKPRAVKVARDLVESGFTLVATKGTAAVISAAGIPVTAVNKVAEGRPHIVDMIKNHEIVLVINTVEEKRSAITDSRAIRTSSLASRVTTYTTIAGAEAAVEGILPLTKFGAELLKEELHQLKTKERRIVIDAIAEARSHGDLSENAEYDAAKERQAFVEGRIAELEGKLSAAQIIDPTTLDAEGRVVFASTVDLEDLETGAKVTYQIVGLDEADLKLSKVSVTSPIARALIGKSAGDVVEVQAPSGPREYEILEPVGHRLYCRAHAVRHADRPRAGWHHRRQPVQYPGLGVDRVRRGHVVAAVDHQAWYRGYFCRSGRQHGGQGTAHGDDHRGANAGGNAGIALRAAADDGRAARGSGSRGRDGVGCQERIRHPARHFQRDLPGAKPAGCVAGGAARAFLGRFLLWLGALDVAALGHAFIPLQQYLGHRRTLGAAWAGLDDGHFAQAFAGRRTFLGGFHFRAVQHEQLADVLHRRRFQFSADGVVHGNACLAVVTEHANLDQSVRIEAQGNFLEDVGGQSRFADQDDGLERYSTRMAKNKLNKNWIHDHINDPYVKLAQKEGYRARAAFKLKEIDEEEKLVKPGQVIVDLGCTPGSWAQYLRRKLAGKEGGGVNGTLIGLDMLPMMPVADFNFIQGDFREVEVLQQLEAVLQGKKVDLVLSDMAPNLSGIADSDAARMEHLIDLAIEFSQAHMKPGGSLLVKCFKDMGFNDIVLKFRREFKTVIQKKPKASRDKSSEIFLLGRGLKNPTDGMASAFDSHGVAGGARPIAYSELLDAVKSKNIKEVVIEGSNITAVRSDDTKVRTTATILDRGLIGDLRDNGVKFDVKPPEEPSFLQQVFVSWFPMLLLIGVWIFFMRQMQGGGKGGAFSFGKSKARMLDDSNNTVTFADVAGCDEAKEEVTEIVDFLRDPSKFQKLGGRIPRGVLMVGPPGTGKTLLARAIAGEAKVPFFSISGSDFVEMFVGVGASRVRDMFENAKKHSPCIIFIDEIDAVGRHRGAGMGGGNDEREQTLNQLLVEMDGFEAQSGVIVIAATNRADVLDKALLRPGRFDRQVSVGLPDIRGREQILNVHMRKVPIGTDVKADILARGTPGFSGADLANLVNEAALFAARRAKRLVDMADFEDAKDKIFMGPERKSMVIREEERRNTAYHESGHAVVAKLLPKADPVHKVTIMPRGWALGLTWQLPEHDRISGYKDKMLEEISILFGGRIAEEIFVGQMSTGASNDFQRATKLARSMVTKFGMSDSLGVMVYEDEQNDGFMGGSNKTISEATQQKVDAEIRNILDQQYALARQLLSDNREKVEVMTKALLDWETIDADQINDIMAGLEPRPPKPGVTIRKHPPSDGGSGVSPTVTAPAFMRSTLQFGRFNYALHGAGFRPRVMGILNVTPDSFSDGGSYQSLEFALSHAEEMIEDGVDIIDVGGESTRPGSPAVSLEDELRRVMPVLYAVRDLGPAISVDTYKPQVMREAIIAGVDMINDINGFRAPGAIEAVQDSDCALCIMHMQSDPQHMQLSPSYTDVVDDVVAFLRERIDALTGAGIDPRRLPVAQVDDRRHHRQAGRAARGRQRGRRAGGGSAGRLDRARARRGRHGGCPQGVAGSTVITRFKHDQRRKEHNMARQYFGTDGIRGLVGVSPITPDFVMRLGYAAGKVLAAKVTNARTDGKRPTVLIGKDTRISGYMLEAALEAGLAAAGVDVMLAGPMPTPAIAYLTRALRLSAGVVISASHNPFQDNGIKFFSEQGTKLPDAVELEIEAALAHPMECVPSEKLGRAKRLDDAQGRYIEFCKSTFPNELDLRGLKVVVDCAHGAAYNIAPFVFHELGAEVIAIGNKPDGFNINDGYGATAPEAMAAAVRANGADLGIALDGDADRLIIRHADDQYGGGSGDQTKRRGFCARQGGRPLRAGSDAGKRLEPGRRRLGPPAVPGQAHDRRRHHLRAAGAVGAEALGPVAGPGHGRAGAVPANADQRARDTRVRLDQECRHGGRERAGRARTGRYRPRTDPRLGHRAADPRHGRSPQCRRRAVDGAAYCRQNGCQTGCVNLIMKESRPVH</sequence>
<dbReference type="FunFam" id="1.20.58.760:FF:000001">
    <property type="entry name" value="ATP-dependent zinc metalloprotease FtsH"/>
    <property type="match status" value="1"/>
</dbReference>
<dbReference type="FunFam" id="3.30.470.20:FF:000007">
    <property type="entry name" value="Carbamoyl-phosphate synthase large chain"/>
    <property type="match status" value="1"/>
</dbReference>
<dbReference type="Gene3D" id="3.40.50.1380">
    <property type="entry name" value="Methylglyoxal synthase-like domain"/>
    <property type="match status" value="1"/>
</dbReference>
<dbReference type="HAMAP" id="MF_01210_B">
    <property type="entry name" value="CPSase_L_chain_B"/>
    <property type="match status" value="1"/>
</dbReference>
<dbReference type="Gene3D" id="3.20.20.20">
    <property type="entry name" value="Dihydropteroate synthase-like"/>
    <property type="match status" value="1"/>
</dbReference>
<dbReference type="InterPro" id="IPR022691">
    <property type="entry name" value="Tscrpt_elong_fac_GreA/B_N"/>
</dbReference>
<dbReference type="InterPro" id="IPR003593">
    <property type="entry name" value="AAA+_ATPase"/>
</dbReference>
<evidence type="ECO:0000256" key="5">
    <source>
        <dbReference type="ARBA" id="ARBA00004508"/>
    </source>
</evidence>
<evidence type="ECO:0000256" key="19">
    <source>
        <dbReference type="ARBA" id="ARBA00022605"/>
    </source>
</evidence>
<evidence type="ECO:0000259" key="52">
    <source>
        <dbReference type="PROSITE" id="PS50972"/>
    </source>
</evidence>
<protein>
    <recommendedName>
        <fullName evidence="49">ATP-dependent zinc metalloprotease FTSH, chloroplastic</fullName>
        <ecNumber evidence="41">6.3.4.16</ecNumber>
        <ecNumber evidence="13">6.3.5.5</ecNumber>
    </recommendedName>
    <alternativeName>
        <fullName evidence="43">Ammonium-dependent carbamoyl phosphate synthetase</fullName>
    </alternativeName>
    <alternativeName>
        <fullName evidence="42">Arginine-specific carbamoyl phosphate synthetase, ammonia chain</fullName>
    </alternativeName>
    <alternativeName>
        <fullName evidence="44">Glutamine-dependent carbamoyl phosphate synthetase</fullName>
    </alternativeName>
    <alternativeName>
        <fullName evidence="40">Transcript cleavage factor GreA</fullName>
    </alternativeName>
    <alternativeName>
        <fullName evidence="14">Transcription elongation factor GreA</fullName>
    </alternativeName>
</protein>
<keyword evidence="39" id="KW-0119">Carbohydrate metabolism</keyword>
<dbReference type="Gene3D" id="1.10.287.180">
    <property type="entry name" value="Transcription elongation factor, GreA/GreB, N-terminal domain"/>
    <property type="match status" value="1"/>
</dbReference>
<dbReference type="GO" id="GO:0006006">
    <property type="term" value="P:glucose metabolic process"/>
    <property type="evidence" value="ECO:0007669"/>
    <property type="project" value="UniProtKB-KW"/>
</dbReference>
<dbReference type="SUPFAM" id="SSF53738">
    <property type="entry name" value="Phosphoglucomutase, first 3 domains"/>
    <property type="match status" value="2"/>
</dbReference>
<evidence type="ECO:0000259" key="53">
    <source>
        <dbReference type="PROSITE" id="PS50975"/>
    </source>
</evidence>
<comment type="similarity">
    <text evidence="9">In the C-terminal section; belongs to the peptidase M41 family.</text>
</comment>
<keyword evidence="18" id="KW-0436">Ligase</keyword>
<comment type="function">
    <text evidence="48">Seems to act as an ATP-dependent zinc metallopeptidase.</text>
</comment>
<evidence type="ECO:0000313" key="55">
    <source>
        <dbReference type="EMBL" id="GEU28459.1"/>
    </source>
</evidence>
<dbReference type="NCBIfam" id="TIGR01369">
    <property type="entry name" value="CPSaseII_lrg"/>
    <property type="match status" value="1"/>
</dbReference>
<organism evidence="55">
    <name type="scientific">Tanacetum cinerariifolium</name>
    <name type="common">Dalmatian daisy</name>
    <name type="synonym">Chrysanthemum cinerariifolium</name>
    <dbReference type="NCBI Taxonomy" id="118510"/>
    <lineage>
        <taxon>Eukaryota</taxon>
        <taxon>Viridiplantae</taxon>
        <taxon>Streptophyta</taxon>
        <taxon>Embryophyta</taxon>
        <taxon>Tracheophyta</taxon>
        <taxon>Spermatophyta</taxon>
        <taxon>Magnoliopsida</taxon>
        <taxon>eudicotyledons</taxon>
        <taxon>Gunneridae</taxon>
        <taxon>Pentapetalae</taxon>
        <taxon>asterids</taxon>
        <taxon>campanulids</taxon>
        <taxon>Asterales</taxon>
        <taxon>Asteraceae</taxon>
        <taxon>Asteroideae</taxon>
        <taxon>Anthemideae</taxon>
        <taxon>Anthemidinae</taxon>
        <taxon>Tanacetum</taxon>
    </lineage>
</organism>
<evidence type="ECO:0000256" key="9">
    <source>
        <dbReference type="ARBA" id="ARBA00010044"/>
    </source>
</evidence>
<dbReference type="InterPro" id="IPR006275">
    <property type="entry name" value="CPSase_lsu"/>
</dbReference>
<comment type="similarity">
    <text evidence="7">Belongs to the GreA/GreB family.</text>
</comment>
<dbReference type="PROSITE" id="PS00829">
    <property type="entry name" value="GREAB_1"/>
    <property type="match status" value="1"/>
</dbReference>
<evidence type="ECO:0000256" key="11">
    <source>
        <dbReference type="ARBA" id="ARBA00010550"/>
    </source>
</evidence>
<evidence type="ECO:0000256" key="21">
    <source>
        <dbReference type="ARBA" id="ARBA00022692"/>
    </source>
</evidence>
<dbReference type="InterPro" id="IPR011761">
    <property type="entry name" value="ATP-grasp"/>
</dbReference>
<keyword evidence="26" id="KW-0862">Zinc</keyword>
<evidence type="ECO:0000256" key="29">
    <source>
        <dbReference type="ARBA" id="ARBA00022946"/>
    </source>
</evidence>
<evidence type="ECO:0000256" key="41">
    <source>
        <dbReference type="ARBA" id="ARBA00044063"/>
    </source>
</evidence>
<dbReference type="Pfam" id="PF01434">
    <property type="entry name" value="Peptidase_M41"/>
    <property type="match status" value="1"/>
</dbReference>
<comment type="cofactor">
    <cofactor evidence="4">
        <name>Zn(2+)</name>
        <dbReference type="ChEBI" id="CHEBI:29105"/>
    </cofactor>
</comment>
<dbReference type="PROSITE" id="PS00866">
    <property type="entry name" value="CPSASE_1"/>
    <property type="match status" value="1"/>
</dbReference>
<dbReference type="InterPro" id="IPR011607">
    <property type="entry name" value="MGS-like_dom"/>
</dbReference>
<dbReference type="CDD" id="cd19501">
    <property type="entry name" value="RecA-like_FtsH"/>
    <property type="match status" value="1"/>
</dbReference>
<keyword evidence="30" id="KW-0665">Pyrimidine biosynthesis</keyword>
<dbReference type="InterPro" id="IPR037219">
    <property type="entry name" value="Peptidase_M41-like"/>
</dbReference>
<dbReference type="Pfam" id="PF02879">
    <property type="entry name" value="PGM_PMM_II"/>
    <property type="match status" value="1"/>
</dbReference>
<dbReference type="PROSITE" id="PS50972">
    <property type="entry name" value="PTERIN_BINDING"/>
    <property type="match status" value="1"/>
</dbReference>
<feature type="domain" description="Pterin-binding" evidence="52">
    <location>
        <begin position="2275"/>
        <end position="2549"/>
    </location>
</feature>
<dbReference type="NCBIfam" id="TIGR01496">
    <property type="entry name" value="DHPS"/>
    <property type="match status" value="1"/>
</dbReference>
<dbReference type="NCBIfam" id="NF003671">
    <property type="entry name" value="PRK05294.1"/>
    <property type="match status" value="1"/>
</dbReference>
<evidence type="ECO:0000256" key="3">
    <source>
        <dbReference type="ARBA" id="ARBA00001946"/>
    </source>
</evidence>
<dbReference type="EMBL" id="BKCJ010000006">
    <property type="protein sequence ID" value="GEU28459.1"/>
    <property type="molecule type" value="Genomic_DNA"/>
</dbReference>
<evidence type="ECO:0000256" key="42">
    <source>
        <dbReference type="ARBA" id="ARBA00044249"/>
    </source>
</evidence>
<dbReference type="GO" id="GO:0004087">
    <property type="term" value="F:carbamoyl-phosphate synthase (ammonia) activity"/>
    <property type="evidence" value="ECO:0007669"/>
    <property type="project" value="UniProtKB-EC"/>
</dbReference>
<dbReference type="PRINTS" id="PR00509">
    <property type="entry name" value="PGMPMM"/>
</dbReference>
<dbReference type="GO" id="GO:0016887">
    <property type="term" value="F:ATP hydrolysis activity"/>
    <property type="evidence" value="ECO:0007669"/>
    <property type="project" value="InterPro"/>
</dbReference>
<evidence type="ECO:0000256" key="39">
    <source>
        <dbReference type="ARBA" id="ARBA00023277"/>
    </source>
</evidence>
<dbReference type="PROSITE" id="PS51855">
    <property type="entry name" value="MGS"/>
    <property type="match status" value="1"/>
</dbReference>
<evidence type="ECO:0000256" key="7">
    <source>
        <dbReference type="ARBA" id="ARBA00008213"/>
    </source>
</evidence>
<dbReference type="InterPro" id="IPR027417">
    <property type="entry name" value="P-loop_NTPase"/>
</dbReference>
<evidence type="ECO:0000256" key="44">
    <source>
        <dbReference type="ARBA" id="ARBA00044334"/>
    </source>
</evidence>
<dbReference type="Pfam" id="PF00809">
    <property type="entry name" value="Pterin_bind"/>
    <property type="match status" value="1"/>
</dbReference>
<keyword evidence="32" id="KW-0805">Transcription regulation</keyword>
<dbReference type="Pfam" id="PF17862">
    <property type="entry name" value="AAA_lid_3"/>
    <property type="match status" value="1"/>
</dbReference>
<evidence type="ECO:0000259" key="54">
    <source>
        <dbReference type="PROSITE" id="PS51855"/>
    </source>
</evidence>
<dbReference type="SUPFAM" id="SSF52440">
    <property type="entry name" value="PreATP-grasp domain"/>
    <property type="match status" value="2"/>
</dbReference>
<dbReference type="GO" id="GO:0003677">
    <property type="term" value="F:DNA binding"/>
    <property type="evidence" value="ECO:0007669"/>
    <property type="project" value="UniProtKB-KW"/>
</dbReference>
<dbReference type="Gene3D" id="1.10.8.60">
    <property type="match status" value="1"/>
</dbReference>
<evidence type="ECO:0000256" key="36">
    <source>
        <dbReference type="ARBA" id="ARBA00023163"/>
    </source>
</evidence>
<dbReference type="InterPro" id="IPR036953">
    <property type="entry name" value="GreA/GreB_C_sf"/>
</dbReference>
<dbReference type="Pfam" id="PF02142">
    <property type="entry name" value="MGS"/>
    <property type="match status" value="1"/>
</dbReference>
<evidence type="ECO:0000256" key="6">
    <source>
        <dbReference type="ARBA" id="ARBA00005077"/>
    </source>
</evidence>
<dbReference type="GO" id="GO:0006526">
    <property type="term" value="P:L-arginine biosynthetic process"/>
    <property type="evidence" value="ECO:0007669"/>
    <property type="project" value="UniProtKB-KW"/>
</dbReference>
<dbReference type="InterPro" id="IPR016055">
    <property type="entry name" value="A-D-PHexomutase_a/b/a-I/II/III"/>
</dbReference>
<dbReference type="GO" id="GO:0008168">
    <property type="term" value="F:methyltransferase activity"/>
    <property type="evidence" value="ECO:0007669"/>
    <property type="project" value="InterPro"/>
</dbReference>
<feature type="domain" description="MGS-like" evidence="54">
    <location>
        <begin position="880"/>
        <end position="1023"/>
    </location>
</feature>
<dbReference type="InterPro" id="IPR018151">
    <property type="entry name" value="TF_GreA/GreB_CS"/>
</dbReference>
<dbReference type="InterPro" id="IPR016066">
    <property type="entry name" value="A-D-PHexomutase_CS"/>
</dbReference>
<dbReference type="InterPro" id="IPR058047">
    <property type="entry name" value="CPSase_preATP-grasp"/>
</dbReference>
<keyword evidence="20" id="KW-0645">Protease</keyword>
<dbReference type="FunFam" id="1.10.287.180:FF:000001">
    <property type="entry name" value="Transcription elongation factor GreA"/>
    <property type="match status" value="1"/>
</dbReference>
<dbReference type="FunFam" id="3.40.120.10:FF:000001">
    <property type="entry name" value="Phosphoglucosamine mutase"/>
    <property type="match status" value="1"/>
</dbReference>
<evidence type="ECO:0000256" key="43">
    <source>
        <dbReference type="ARBA" id="ARBA00044318"/>
    </source>
</evidence>
<dbReference type="InterPro" id="IPR005480">
    <property type="entry name" value="CPSase_lsu_oligo"/>
</dbReference>
<feature type="domain" description="ATP-grasp" evidence="53">
    <location>
        <begin position="614"/>
        <end position="813"/>
    </location>
</feature>
<keyword evidence="22" id="KW-0479">Metal-binding</keyword>
<evidence type="ECO:0000256" key="23">
    <source>
        <dbReference type="ARBA" id="ARBA00022737"/>
    </source>
</evidence>
<dbReference type="InterPro" id="IPR036914">
    <property type="entry name" value="MGS-like_dom_sf"/>
</dbReference>
<gene>
    <name evidence="55" type="ORF">Tci_000437</name>
</gene>
<comment type="catalytic activity">
    <reaction evidence="46">
        <text>alpha-D-glucose 1,6-bisphosphate + L-seryl-[protein] = O-phospho-L-seryl-[protein] + alpha-D-glucose 6-phosphate</text>
        <dbReference type="Rhea" id="RHEA:68752"/>
        <dbReference type="Rhea" id="RHEA-COMP:9863"/>
        <dbReference type="Rhea" id="RHEA-COMP:11604"/>
        <dbReference type="ChEBI" id="CHEBI:29999"/>
        <dbReference type="ChEBI" id="CHEBI:58225"/>
        <dbReference type="ChEBI" id="CHEBI:58392"/>
        <dbReference type="ChEBI" id="CHEBI:83421"/>
    </reaction>
</comment>
<dbReference type="GO" id="GO:0004222">
    <property type="term" value="F:metalloendopeptidase activity"/>
    <property type="evidence" value="ECO:0007669"/>
    <property type="project" value="InterPro"/>
</dbReference>
<dbReference type="FunFam" id="3.40.50.20:FF:000003">
    <property type="entry name" value="Carbamoyl-phosphate synthase large chain"/>
    <property type="match status" value="1"/>
</dbReference>
<evidence type="ECO:0000256" key="14">
    <source>
        <dbReference type="ARBA" id="ARBA00013729"/>
    </source>
</evidence>
<dbReference type="FunFam" id="1.10.1030.10:FF:000002">
    <property type="entry name" value="Carbamoyl-phosphate synthase large chain"/>
    <property type="match status" value="1"/>
</dbReference>
<dbReference type="GO" id="GO:0032784">
    <property type="term" value="P:regulation of DNA-templated transcription elongation"/>
    <property type="evidence" value="ECO:0007669"/>
    <property type="project" value="InterPro"/>
</dbReference>
<comment type="catalytic activity">
    <reaction evidence="47">
        <text>O-phospho-L-seryl-[protein] + alpha-D-glucose 1-phosphate = alpha-D-glucose 1,6-bisphosphate + L-seryl-[protein]</text>
        <dbReference type="Rhea" id="RHEA:68748"/>
        <dbReference type="Rhea" id="RHEA-COMP:9863"/>
        <dbReference type="Rhea" id="RHEA-COMP:11604"/>
        <dbReference type="ChEBI" id="CHEBI:29999"/>
        <dbReference type="ChEBI" id="CHEBI:58392"/>
        <dbReference type="ChEBI" id="CHEBI:58601"/>
        <dbReference type="ChEBI" id="CHEBI:83421"/>
    </reaction>
</comment>
<dbReference type="InterPro" id="IPR001437">
    <property type="entry name" value="Tscrpt_elong_fac_GreA/B_C"/>
</dbReference>
<dbReference type="GO" id="GO:0031969">
    <property type="term" value="C:chloroplast membrane"/>
    <property type="evidence" value="ECO:0007669"/>
    <property type="project" value="UniProtKB-SubCell"/>
</dbReference>
<dbReference type="GO" id="GO:0004176">
    <property type="term" value="F:ATP-dependent peptidase activity"/>
    <property type="evidence" value="ECO:0007669"/>
    <property type="project" value="InterPro"/>
</dbReference>
<dbReference type="GO" id="GO:0010304">
    <property type="term" value="P:PSII associated light-harvesting complex II catabolic process"/>
    <property type="evidence" value="ECO:0007669"/>
    <property type="project" value="UniProtKB-ARBA"/>
</dbReference>
<dbReference type="Gene3D" id="3.40.120.10">
    <property type="entry name" value="Alpha-D-Glucose-1,6-Bisphosphate, subunit A, domain 3"/>
    <property type="match status" value="2"/>
</dbReference>
<dbReference type="SUPFAM" id="SSF52540">
    <property type="entry name" value="P-loop containing nucleoside triphosphate hydrolases"/>
    <property type="match status" value="1"/>
</dbReference>
<dbReference type="PRINTS" id="PR00098">
    <property type="entry name" value="CPSASE"/>
</dbReference>
<dbReference type="NCBIfam" id="NF009455">
    <property type="entry name" value="PRK12815.1"/>
    <property type="match status" value="1"/>
</dbReference>
<dbReference type="GO" id="GO:0016868">
    <property type="term" value="F:intramolecular phosphotransferase activity"/>
    <property type="evidence" value="ECO:0007669"/>
    <property type="project" value="InterPro"/>
</dbReference>
<dbReference type="GO" id="GO:0009396">
    <property type="term" value="P:folic acid-containing compound biosynthetic process"/>
    <property type="evidence" value="ECO:0007669"/>
    <property type="project" value="InterPro"/>
</dbReference>
<keyword evidence="19" id="KW-0028">Amino-acid biosynthesis</keyword>
<dbReference type="HAMAP" id="MF_01458">
    <property type="entry name" value="FtsH"/>
    <property type="match status" value="1"/>
</dbReference>
<dbReference type="InterPro" id="IPR005841">
    <property type="entry name" value="Alpha-D-phosphohexomutase_SF"/>
</dbReference>
<dbReference type="InterPro" id="IPR003960">
    <property type="entry name" value="ATPase_AAA_CS"/>
</dbReference>
<dbReference type="UniPathway" id="UPA00070">
    <property type="reaction ID" value="UER00115"/>
</dbReference>
<evidence type="ECO:0000256" key="45">
    <source>
        <dbReference type="ARBA" id="ARBA00047359"/>
    </source>
</evidence>
<dbReference type="InterPro" id="IPR005479">
    <property type="entry name" value="CPAse_ATP-bd"/>
</dbReference>
<feature type="region of interest" description="Disordered" evidence="51">
    <location>
        <begin position="2447"/>
        <end position="2494"/>
    </location>
</feature>
<dbReference type="PROSITE" id="PS00674">
    <property type="entry name" value="AAA"/>
    <property type="match status" value="1"/>
</dbReference>
<evidence type="ECO:0000256" key="13">
    <source>
        <dbReference type="ARBA" id="ARBA00012738"/>
    </source>
</evidence>
<dbReference type="PROSITE" id="PS00830">
    <property type="entry name" value="GREAB_2"/>
    <property type="match status" value="1"/>
</dbReference>
<comment type="subunit">
    <text evidence="12">Monomer.</text>
</comment>
<dbReference type="Gene3D" id="3.40.50.20">
    <property type="match status" value="2"/>
</dbReference>
<dbReference type="PANTHER" id="PTHR11405:SF53">
    <property type="entry name" value="CARBAMOYL-PHOSPHATE SYNTHASE [AMMONIA], MITOCHONDRIAL"/>
    <property type="match status" value="1"/>
</dbReference>
<dbReference type="PANTHER" id="PTHR11405">
    <property type="entry name" value="CARBAMOYLTRANSFERASE FAMILY MEMBER"/>
    <property type="match status" value="1"/>
</dbReference>
<comment type="cofactor">
    <cofactor evidence="3">
        <name>Mg(2+)</name>
        <dbReference type="ChEBI" id="CHEBI:18420"/>
    </cofactor>
</comment>
<dbReference type="SUPFAM" id="SSF48108">
    <property type="entry name" value="Carbamoyl phosphate synthetase, large subunit connection domain"/>
    <property type="match status" value="1"/>
</dbReference>
<accession>A0A699GEZ9</accession>
<dbReference type="Gene3D" id="1.20.58.760">
    <property type="entry name" value="Peptidase M41"/>
    <property type="match status" value="1"/>
</dbReference>
<dbReference type="InterPro" id="IPR006390">
    <property type="entry name" value="DHP_synth_dom"/>
</dbReference>
<dbReference type="FunFam" id="3.10.50.30:FF:000001">
    <property type="entry name" value="Transcription elongation factor GreA"/>
    <property type="match status" value="1"/>
</dbReference>
<comment type="similarity">
    <text evidence="10">Belongs to the phosphohexose mutase family.</text>
</comment>
<evidence type="ECO:0000256" key="38">
    <source>
        <dbReference type="ARBA" id="ARBA00023235"/>
    </source>
</evidence>
<dbReference type="SUPFAM" id="SSF54534">
    <property type="entry name" value="FKBP-like"/>
    <property type="match status" value="1"/>
</dbReference>